<feature type="region of interest" description="Disordered" evidence="1">
    <location>
        <begin position="43"/>
        <end position="66"/>
    </location>
</feature>
<name>A0A1H0LJD8_9HYPH</name>
<sequence length="123" mass="13208">MRLAVFGRARRRDPLRMMMAALALAAALPGPAARAQYVDGPAYGGPPAGYEDPGYERGYRRPPRRVEREPVGYNCDAVQQGITGPKPFSCPLPGPRPLGVRCFCDLPIASFSPAQTAVGRVVP</sequence>
<evidence type="ECO:0000313" key="3">
    <source>
        <dbReference type="EMBL" id="SDO68050.1"/>
    </source>
</evidence>
<reference evidence="4" key="1">
    <citation type="submission" date="2016-10" db="EMBL/GenBank/DDBJ databases">
        <authorList>
            <person name="Varghese N."/>
            <person name="Submissions S."/>
        </authorList>
    </citation>
    <scope>NUCLEOTIDE SEQUENCE [LARGE SCALE GENOMIC DNA]</scope>
    <source>
        <strain evidence="4">BL47</strain>
    </source>
</reference>
<protein>
    <submittedName>
        <fullName evidence="3">Uncharacterized protein</fullName>
    </submittedName>
</protein>
<dbReference type="EMBL" id="FNHS01000036">
    <property type="protein sequence ID" value="SDO68050.1"/>
    <property type="molecule type" value="Genomic_DNA"/>
</dbReference>
<dbReference type="AlphaFoldDB" id="A0A1H0LJD8"/>
<keyword evidence="2" id="KW-0732">Signal</keyword>
<feature type="chain" id="PRO_5011524117" evidence="2">
    <location>
        <begin position="36"/>
        <end position="123"/>
    </location>
</feature>
<accession>A0A1H0LJD8</accession>
<feature type="signal peptide" evidence="2">
    <location>
        <begin position="1"/>
        <end position="35"/>
    </location>
</feature>
<evidence type="ECO:0000313" key="4">
    <source>
        <dbReference type="Proteomes" id="UP000198704"/>
    </source>
</evidence>
<dbReference type="Proteomes" id="UP000198704">
    <property type="component" value="Unassembled WGS sequence"/>
</dbReference>
<gene>
    <name evidence="3" type="ORF">SAMN05216360_13610</name>
</gene>
<proteinExistence type="predicted"/>
<keyword evidence="4" id="KW-1185">Reference proteome</keyword>
<dbReference type="OrthoDB" id="7999888at2"/>
<feature type="compositionally biased region" description="Basic and acidic residues" evidence="1">
    <location>
        <begin position="54"/>
        <end position="66"/>
    </location>
</feature>
<organism evidence="3 4">
    <name type="scientific">Methylobacterium phyllostachyos</name>
    <dbReference type="NCBI Taxonomy" id="582672"/>
    <lineage>
        <taxon>Bacteria</taxon>
        <taxon>Pseudomonadati</taxon>
        <taxon>Pseudomonadota</taxon>
        <taxon>Alphaproteobacteria</taxon>
        <taxon>Hyphomicrobiales</taxon>
        <taxon>Methylobacteriaceae</taxon>
        <taxon>Methylobacterium</taxon>
    </lineage>
</organism>
<evidence type="ECO:0000256" key="2">
    <source>
        <dbReference type="SAM" id="SignalP"/>
    </source>
</evidence>
<dbReference type="RefSeq" id="WP_091723011.1">
    <property type="nucleotide sequence ID" value="NZ_FNHS01000036.1"/>
</dbReference>
<evidence type="ECO:0000256" key="1">
    <source>
        <dbReference type="SAM" id="MobiDB-lite"/>
    </source>
</evidence>